<dbReference type="Gramene" id="TVU12968">
    <property type="protein sequence ID" value="TVU12968"/>
    <property type="gene ID" value="EJB05_46635"/>
</dbReference>
<evidence type="ECO:0000256" key="6">
    <source>
        <dbReference type="SAM" id="MobiDB-lite"/>
    </source>
</evidence>
<dbReference type="AlphaFoldDB" id="A0A5J9TQ41"/>
<dbReference type="EMBL" id="RWGY01000039">
    <property type="protein sequence ID" value="TVU12968.1"/>
    <property type="molecule type" value="Genomic_DNA"/>
</dbReference>
<dbReference type="Gene3D" id="2.170.150.80">
    <property type="entry name" value="NAC domain"/>
    <property type="match status" value="1"/>
</dbReference>
<evidence type="ECO:0000259" key="7">
    <source>
        <dbReference type="PROSITE" id="PS51005"/>
    </source>
</evidence>
<sequence length="355" mass="41086">MQCMEVDLACPSMGMSSTHAQAQQQLVPPGFRFHPTDEELVDYYLRKKVASRRIDLNVIKDVDLYKIEPWDLQEKCRLGGPAEEEQNEYYFFSHKDKKYPTGTRTNRATAAGFWKATGRDKPIYANKQRQLVGMRKTLVYYKGRAPNGHKSDWIMHEYRLETNENGPPQASRYYEEGWVVCRVFKKRLPTTRRESDHDAPCWYVDDDGSFMHDLNSPMSGMSTHHSMALQEQHLQMLNNTYKRELKLQFQMPTHHAFSTVTQDLESPSFHSLLVSPDYQTNVHHAHQNVQLIENAADQVTDWRVLDKFVASQLSHDATKSVDYTEGDILQVNEKQEVGNDYASTSTSSSQVDPWK</sequence>
<dbReference type="InterPro" id="IPR036093">
    <property type="entry name" value="NAC_dom_sf"/>
</dbReference>
<gene>
    <name evidence="8" type="ORF">EJB05_46635</name>
</gene>
<evidence type="ECO:0000256" key="3">
    <source>
        <dbReference type="ARBA" id="ARBA00023125"/>
    </source>
</evidence>
<dbReference type="PANTHER" id="PTHR31744">
    <property type="entry name" value="PROTEIN CUP-SHAPED COTYLEDON 2-RELATED"/>
    <property type="match status" value="1"/>
</dbReference>
<evidence type="ECO:0000313" key="9">
    <source>
        <dbReference type="Proteomes" id="UP000324897"/>
    </source>
</evidence>
<keyword evidence="9" id="KW-1185">Reference proteome</keyword>
<feature type="domain" description="NAC" evidence="7">
    <location>
        <begin position="27"/>
        <end position="186"/>
    </location>
</feature>
<evidence type="ECO:0000256" key="1">
    <source>
        <dbReference type="ARBA" id="ARBA00004123"/>
    </source>
</evidence>
<dbReference type="GO" id="GO:0005634">
    <property type="term" value="C:nucleus"/>
    <property type="evidence" value="ECO:0007669"/>
    <property type="project" value="UniProtKB-SubCell"/>
</dbReference>
<dbReference type="GO" id="GO:0003677">
    <property type="term" value="F:DNA binding"/>
    <property type="evidence" value="ECO:0007669"/>
    <property type="project" value="UniProtKB-KW"/>
</dbReference>
<dbReference type="PROSITE" id="PS51005">
    <property type="entry name" value="NAC"/>
    <property type="match status" value="1"/>
</dbReference>
<dbReference type="PANTHER" id="PTHR31744:SF230">
    <property type="entry name" value="NAC DOMAIN-CONTAINING PROTEIN"/>
    <property type="match status" value="1"/>
</dbReference>
<keyword evidence="5" id="KW-0539">Nucleus</keyword>
<name>A0A5J9TQ41_9POAL</name>
<proteinExistence type="predicted"/>
<dbReference type="GO" id="GO:0006355">
    <property type="term" value="P:regulation of DNA-templated transcription"/>
    <property type="evidence" value="ECO:0007669"/>
    <property type="project" value="InterPro"/>
</dbReference>
<evidence type="ECO:0000256" key="2">
    <source>
        <dbReference type="ARBA" id="ARBA00023015"/>
    </source>
</evidence>
<dbReference type="Pfam" id="PF02365">
    <property type="entry name" value="NAM"/>
    <property type="match status" value="1"/>
</dbReference>
<comment type="subcellular location">
    <subcellularLocation>
        <location evidence="1">Nucleus</location>
    </subcellularLocation>
</comment>
<keyword evidence="2" id="KW-0805">Transcription regulation</keyword>
<comment type="caution">
    <text evidence="8">The sequence shown here is derived from an EMBL/GenBank/DDBJ whole genome shotgun (WGS) entry which is preliminary data.</text>
</comment>
<evidence type="ECO:0000256" key="4">
    <source>
        <dbReference type="ARBA" id="ARBA00023163"/>
    </source>
</evidence>
<organism evidence="8 9">
    <name type="scientific">Eragrostis curvula</name>
    <name type="common">weeping love grass</name>
    <dbReference type="NCBI Taxonomy" id="38414"/>
    <lineage>
        <taxon>Eukaryota</taxon>
        <taxon>Viridiplantae</taxon>
        <taxon>Streptophyta</taxon>
        <taxon>Embryophyta</taxon>
        <taxon>Tracheophyta</taxon>
        <taxon>Spermatophyta</taxon>
        <taxon>Magnoliopsida</taxon>
        <taxon>Liliopsida</taxon>
        <taxon>Poales</taxon>
        <taxon>Poaceae</taxon>
        <taxon>PACMAD clade</taxon>
        <taxon>Chloridoideae</taxon>
        <taxon>Eragrostideae</taxon>
        <taxon>Eragrostidinae</taxon>
        <taxon>Eragrostis</taxon>
    </lineage>
</organism>
<protein>
    <recommendedName>
        <fullName evidence="7">NAC domain-containing protein</fullName>
    </recommendedName>
</protein>
<accession>A0A5J9TQ41</accession>
<dbReference type="FunFam" id="2.170.150.80:FF:000002">
    <property type="entry name" value="Nac domain-containing protein 86"/>
    <property type="match status" value="1"/>
</dbReference>
<dbReference type="SUPFAM" id="SSF101941">
    <property type="entry name" value="NAC domain"/>
    <property type="match status" value="1"/>
</dbReference>
<feature type="region of interest" description="Disordered" evidence="6">
    <location>
        <begin position="334"/>
        <end position="355"/>
    </location>
</feature>
<feature type="non-terminal residue" evidence="8">
    <location>
        <position position="1"/>
    </location>
</feature>
<dbReference type="Proteomes" id="UP000324897">
    <property type="component" value="Chromosome 3"/>
</dbReference>
<feature type="compositionally biased region" description="Polar residues" evidence="6">
    <location>
        <begin position="341"/>
        <end position="355"/>
    </location>
</feature>
<keyword evidence="3" id="KW-0238">DNA-binding</keyword>
<dbReference type="InterPro" id="IPR003441">
    <property type="entry name" value="NAC-dom"/>
</dbReference>
<dbReference type="OrthoDB" id="1919458at2759"/>
<keyword evidence="4" id="KW-0804">Transcription</keyword>
<evidence type="ECO:0000313" key="8">
    <source>
        <dbReference type="EMBL" id="TVU12968.1"/>
    </source>
</evidence>
<reference evidence="8 9" key="1">
    <citation type="journal article" date="2019" name="Sci. Rep.">
        <title>A high-quality genome of Eragrostis curvula grass provides insights into Poaceae evolution and supports new strategies to enhance forage quality.</title>
        <authorList>
            <person name="Carballo J."/>
            <person name="Santos B.A.C.M."/>
            <person name="Zappacosta D."/>
            <person name="Garbus I."/>
            <person name="Selva J.P."/>
            <person name="Gallo C.A."/>
            <person name="Diaz A."/>
            <person name="Albertini E."/>
            <person name="Caccamo M."/>
            <person name="Echenique V."/>
        </authorList>
    </citation>
    <scope>NUCLEOTIDE SEQUENCE [LARGE SCALE GENOMIC DNA]</scope>
    <source>
        <strain evidence="9">cv. Victoria</strain>
        <tissue evidence="8">Leaf</tissue>
    </source>
</reference>
<evidence type="ECO:0000256" key="5">
    <source>
        <dbReference type="ARBA" id="ARBA00023242"/>
    </source>
</evidence>